<dbReference type="SUPFAM" id="SSF55729">
    <property type="entry name" value="Acyl-CoA N-acyltransferases (Nat)"/>
    <property type="match status" value="1"/>
</dbReference>
<gene>
    <name evidence="2" type="ORF">ENV54_02560</name>
</gene>
<dbReference type="InterPro" id="IPR016181">
    <property type="entry name" value="Acyl_CoA_acyltransferase"/>
</dbReference>
<reference evidence="2" key="1">
    <citation type="journal article" date="2020" name="mSystems">
        <title>Genome- and Community-Level Interaction Insights into Carbon Utilization and Element Cycling Functions of Hydrothermarchaeota in Hydrothermal Sediment.</title>
        <authorList>
            <person name="Zhou Z."/>
            <person name="Liu Y."/>
            <person name="Xu W."/>
            <person name="Pan J."/>
            <person name="Luo Z.H."/>
            <person name="Li M."/>
        </authorList>
    </citation>
    <scope>NUCLEOTIDE SEQUENCE [LARGE SCALE GENOMIC DNA]</scope>
    <source>
        <strain evidence="2">SpSt-769</strain>
    </source>
</reference>
<dbReference type="PROSITE" id="PS51186">
    <property type="entry name" value="GNAT"/>
    <property type="match status" value="1"/>
</dbReference>
<dbReference type="Gene3D" id="3.40.630.30">
    <property type="match status" value="1"/>
</dbReference>
<organism evidence="2">
    <name type="scientific">Desulfomonile tiedjei</name>
    <dbReference type="NCBI Taxonomy" id="2358"/>
    <lineage>
        <taxon>Bacteria</taxon>
        <taxon>Pseudomonadati</taxon>
        <taxon>Thermodesulfobacteriota</taxon>
        <taxon>Desulfomonilia</taxon>
        <taxon>Desulfomonilales</taxon>
        <taxon>Desulfomonilaceae</taxon>
        <taxon>Desulfomonile</taxon>
    </lineage>
</organism>
<comment type="caution">
    <text evidence="2">The sequence shown here is derived from an EMBL/GenBank/DDBJ whole genome shotgun (WGS) entry which is preliminary data.</text>
</comment>
<accession>A0A7C4AQQ7</accession>
<feature type="domain" description="N-acetyltransferase" evidence="1">
    <location>
        <begin position="8"/>
        <end position="153"/>
    </location>
</feature>
<protein>
    <submittedName>
        <fullName evidence="2">GNAT family N-acetyltransferase</fullName>
    </submittedName>
</protein>
<keyword evidence="2" id="KW-0808">Transferase</keyword>
<name>A0A7C4AQQ7_9BACT</name>
<sequence length="356" mass="39777">MPSRAYNLKIGYSVAEDESTILELEQLVWGQEEPGSPPYFQWQYLQNPLGRALTGSMASSTGALAAHVACMPVLVEMRQEYLRCGLVVNAVTHPQQRRQGLFERLARELIDEAHRIGLPLLITVPNESSFGVFKKKLGFHEIAKHCLMAKWIDPGVFLAQHGFNTVGRAVSVLARPFFSMGRTSLRAKTPGQIQCIEDIRSVAVEKLLHHSSHAASREAREWFHWRYAMHPTRRYQYVIAGSAQNPFALMVYHVMTPYCKAFLSDFLFAPDAPLDLLKGMADFVVGSLRQQGASAIWCIAKQKSVRAQLLKKCGFRAVVLGSRFAPRLLARRMGSGLPESSLSEIELSFGSLVNCD</sequence>
<evidence type="ECO:0000259" key="1">
    <source>
        <dbReference type="PROSITE" id="PS51186"/>
    </source>
</evidence>
<dbReference type="InterPro" id="IPR000182">
    <property type="entry name" value="GNAT_dom"/>
</dbReference>
<evidence type="ECO:0000313" key="2">
    <source>
        <dbReference type="EMBL" id="HGH60164.1"/>
    </source>
</evidence>
<dbReference type="AlphaFoldDB" id="A0A7C4AQQ7"/>
<dbReference type="GO" id="GO:0016747">
    <property type="term" value="F:acyltransferase activity, transferring groups other than amino-acyl groups"/>
    <property type="evidence" value="ECO:0007669"/>
    <property type="project" value="InterPro"/>
</dbReference>
<dbReference type="EMBL" id="DTGT01000083">
    <property type="protein sequence ID" value="HGH60164.1"/>
    <property type="molecule type" value="Genomic_DNA"/>
</dbReference>
<proteinExistence type="predicted"/>
<dbReference type="Pfam" id="PF13527">
    <property type="entry name" value="Acetyltransf_9"/>
    <property type="match status" value="1"/>
</dbReference>